<dbReference type="STRING" id="865937.Gilli_0344"/>
<gene>
    <name evidence="1" type="ORF">Gilli_0344</name>
</gene>
<dbReference type="eggNOG" id="ENOG5032VDQ">
    <property type="taxonomic scope" value="Bacteria"/>
</dbReference>
<dbReference type="HOGENOM" id="CLU_149296_0_0_10"/>
<dbReference type="EMBL" id="JH594605">
    <property type="protein sequence ID" value="EHQ04492.1"/>
    <property type="molecule type" value="Genomic_DNA"/>
</dbReference>
<dbReference type="Proteomes" id="UP000003844">
    <property type="component" value="Unassembled WGS sequence"/>
</dbReference>
<name>H2BRH3_GILLR</name>
<dbReference type="AlphaFoldDB" id="H2BRH3"/>
<protein>
    <submittedName>
        <fullName evidence="1">Uncharacterized protein</fullName>
    </submittedName>
</protein>
<keyword evidence="2" id="KW-1185">Reference proteome</keyword>
<evidence type="ECO:0000313" key="1">
    <source>
        <dbReference type="EMBL" id="EHQ04492.1"/>
    </source>
</evidence>
<accession>H2BRH3</accession>
<reference evidence="2" key="1">
    <citation type="journal article" date="2012" name="Stand. Genomic Sci.">
        <title>Genome sequence of the Antarctic rhodopsins-containing flavobacterium Gillisia limnaea type strain (R-8282(T)).</title>
        <authorList>
            <person name="Riedel T."/>
            <person name="Held B."/>
            <person name="Nolan M."/>
            <person name="Lucas S."/>
            <person name="Lapidus A."/>
            <person name="Tice H."/>
            <person name="Del Rio T.G."/>
            <person name="Cheng J.F."/>
            <person name="Han C."/>
            <person name="Tapia R."/>
            <person name="Goodwin L.A."/>
            <person name="Pitluck S."/>
            <person name="Liolios K."/>
            <person name="Mavromatis K."/>
            <person name="Pagani I."/>
            <person name="Ivanova N."/>
            <person name="Mikhailova N."/>
            <person name="Pati A."/>
            <person name="Chen A."/>
            <person name="Palaniappan K."/>
            <person name="Land M."/>
            <person name="Rohde M."/>
            <person name="Tindall B.J."/>
            <person name="Detter J.C."/>
            <person name="Goker M."/>
            <person name="Bristow J."/>
            <person name="Eisen J.A."/>
            <person name="Markowitz V."/>
            <person name="Hugenholtz P."/>
            <person name="Kyrpides N.C."/>
            <person name="Klenk H.P."/>
            <person name="Woyke T."/>
        </authorList>
    </citation>
    <scope>NUCLEOTIDE SEQUENCE [LARGE SCALE GENOMIC DNA]</scope>
    <source>
        <strain evidence="2">DSM 15749 / LMG 21470 / R-8282</strain>
    </source>
</reference>
<evidence type="ECO:0000313" key="2">
    <source>
        <dbReference type="Proteomes" id="UP000003844"/>
    </source>
</evidence>
<sequence length="147" mass="17673">MDTPKQNFRYVEWKSSDEMHYSCLQWISELNFIKDEQIFFQDMLKEYTVPILESHLLEEAKTLIFKLTDSEKQVENLMKETTKHRNGLQVLVDGIDQPNQEKEYREEHRSLLKQVNNFSIQYQSLKKDIFNTVSRALKQQKQKKLLS</sequence>
<organism evidence="1 2">
    <name type="scientific">Gillisia limnaea (strain DSM 15749 / LMG 21470 / R-8282)</name>
    <dbReference type="NCBI Taxonomy" id="865937"/>
    <lineage>
        <taxon>Bacteria</taxon>
        <taxon>Pseudomonadati</taxon>
        <taxon>Bacteroidota</taxon>
        <taxon>Flavobacteriia</taxon>
        <taxon>Flavobacteriales</taxon>
        <taxon>Flavobacteriaceae</taxon>
        <taxon>Gillisia</taxon>
    </lineage>
</organism>
<dbReference type="RefSeq" id="WP_006987384.1">
    <property type="nucleotide sequence ID" value="NZ_JH594605.1"/>
</dbReference>
<dbReference type="OrthoDB" id="1139121at2"/>
<proteinExistence type="predicted"/>